<accession>A0A7C1JTZ8</accession>
<dbReference type="AlphaFoldDB" id="A0A7C1JTZ8"/>
<reference evidence="2" key="1">
    <citation type="journal article" date="2020" name="mSystems">
        <title>Genome- and Community-Level Interaction Insights into Carbon Utilization and Element Cycling Functions of Hydrothermarchaeota in Hydrothermal Sediment.</title>
        <authorList>
            <person name="Zhou Z."/>
            <person name="Liu Y."/>
            <person name="Xu W."/>
            <person name="Pan J."/>
            <person name="Luo Z.H."/>
            <person name="Li M."/>
        </authorList>
    </citation>
    <scope>NUCLEOTIDE SEQUENCE [LARGE SCALE GENOMIC DNA]</scope>
    <source>
        <strain evidence="2">SpSt-222</strain>
    </source>
</reference>
<comment type="caution">
    <text evidence="2">The sequence shown here is derived from an EMBL/GenBank/DDBJ whole genome shotgun (WGS) entry which is preliminary data.</text>
</comment>
<dbReference type="Gene3D" id="1.20.120.680">
    <property type="entry name" value="Formiminotetrahydrofolate cyclodeaminase monomer, up-and-down helical bundle"/>
    <property type="match status" value="1"/>
</dbReference>
<proteinExistence type="predicted"/>
<dbReference type="EMBL" id="DSJL01000009">
    <property type="protein sequence ID" value="HEF64881.1"/>
    <property type="molecule type" value="Genomic_DNA"/>
</dbReference>
<dbReference type="InterPro" id="IPR007044">
    <property type="entry name" value="Cyclodeamin/CycHdrlase"/>
</dbReference>
<dbReference type="SUPFAM" id="SSF101262">
    <property type="entry name" value="Methenyltetrahydrofolate cyclohydrolase-like"/>
    <property type="match status" value="1"/>
</dbReference>
<gene>
    <name evidence="2" type="ORF">ENP47_04690</name>
</gene>
<sequence>MLEVDDRIASWSVQELIDRMRRPRYRCGGGVAACVALAQAAALADLVRRAARRSLDNGLEQEMAHVFGSIAERALARADLDRAALHELLSTLRSNPASSESQPVIEHATLVPLGTADLGLELLEMLARLAPAVPAFAASDLEAARALCRSGIQAALAMARANLPLLTTPRAAELEQEIERRAATLQESTR</sequence>
<feature type="domain" description="Cyclodeaminase/cyclohydrolase" evidence="1">
    <location>
        <begin position="12"/>
        <end position="178"/>
    </location>
</feature>
<evidence type="ECO:0000313" key="2">
    <source>
        <dbReference type="EMBL" id="HEF64881.1"/>
    </source>
</evidence>
<organism evidence="2">
    <name type="scientific">Thermomicrobium roseum</name>
    <dbReference type="NCBI Taxonomy" id="500"/>
    <lineage>
        <taxon>Bacteria</taxon>
        <taxon>Pseudomonadati</taxon>
        <taxon>Thermomicrobiota</taxon>
        <taxon>Thermomicrobia</taxon>
        <taxon>Thermomicrobiales</taxon>
        <taxon>Thermomicrobiaceae</taxon>
        <taxon>Thermomicrobium</taxon>
    </lineage>
</organism>
<evidence type="ECO:0000259" key="1">
    <source>
        <dbReference type="Pfam" id="PF04961"/>
    </source>
</evidence>
<name>A0A7C1JTZ8_THERO</name>
<dbReference type="Pfam" id="PF04961">
    <property type="entry name" value="FTCD_C"/>
    <property type="match status" value="1"/>
</dbReference>
<dbReference type="InterPro" id="IPR036178">
    <property type="entry name" value="Formintransfe-cycloase-like_sf"/>
</dbReference>
<protein>
    <recommendedName>
        <fullName evidence="1">Cyclodeaminase/cyclohydrolase domain-containing protein</fullName>
    </recommendedName>
</protein>
<dbReference type="GO" id="GO:0003824">
    <property type="term" value="F:catalytic activity"/>
    <property type="evidence" value="ECO:0007669"/>
    <property type="project" value="InterPro"/>
</dbReference>